<proteinExistence type="predicted"/>
<dbReference type="RefSeq" id="WP_027829689.1">
    <property type="nucleotide sequence ID" value="NZ_AZFW01000103.1"/>
</dbReference>
<gene>
    <name evidence="1" type="ORF">FC91_GL000599</name>
</gene>
<evidence type="ECO:0000313" key="1">
    <source>
        <dbReference type="EMBL" id="KRM25684.1"/>
    </source>
</evidence>
<dbReference type="Proteomes" id="UP000050949">
    <property type="component" value="Unassembled WGS sequence"/>
</dbReference>
<dbReference type="EMBL" id="AZFW01000103">
    <property type="protein sequence ID" value="KRM25684.1"/>
    <property type="molecule type" value="Genomic_DNA"/>
</dbReference>
<dbReference type="GeneID" id="78509817"/>
<sequence>MIVELQPVATTRYDAVLKKVGKRLAEQQVIASPDLFLAGVAAWPGKNKTLAKQGIRVLCFDPPTSDDPRVVTAPLINEQSFQRADQLPLWLVIVLIGPNTHNQPEFIQLLRILADPQACRELHQLPVSLLSGAIRRLLILEN</sequence>
<dbReference type="AlphaFoldDB" id="A0A0R1XB44"/>
<comment type="caution">
    <text evidence="1">The sequence shown here is derived from an EMBL/GenBank/DDBJ whole genome shotgun (WGS) entry which is preliminary data.</text>
</comment>
<protein>
    <submittedName>
        <fullName evidence="1">Uncharacterized protein</fullName>
    </submittedName>
</protein>
<dbReference type="PATRIC" id="fig|1122147.4.peg.621"/>
<dbReference type="eggNOG" id="ENOG5032G5G">
    <property type="taxonomic scope" value="Bacteria"/>
</dbReference>
<evidence type="ECO:0000313" key="2">
    <source>
        <dbReference type="Proteomes" id="UP000050949"/>
    </source>
</evidence>
<organism evidence="1 2">
    <name type="scientific">Schleiferilactobacillus harbinensis DSM 16991</name>
    <dbReference type="NCBI Taxonomy" id="1122147"/>
    <lineage>
        <taxon>Bacteria</taxon>
        <taxon>Bacillati</taxon>
        <taxon>Bacillota</taxon>
        <taxon>Bacilli</taxon>
        <taxon>Lactobacillales</taxon>
        <taxon>Lactobacillaceae</taxon>
        <taxon>Schleiferilactobacillus</taxon>
    </lineage>
</organism>
<name>A0A0R1XB44_9LACO</name>
<accession>A0A0R1XB44</accession>
<dbReference type="OrthoDB" id="9933395at2"/>
<reference evidence="1 2" key="1">
    <citation type="journal article" date="2015" name="Genome Announc.">
        <title>Expanding the biotechnology potential of lactobacilli through comparative genomics of 213 strains and associated genera.</title>
        <authorList>
            <person name="Sun Z."/>
            <person name="Harris H.M."/>
            <person name="McCann A."/>
            <person name="Guo C."/>
            <person name="Argimon S."/>
            <person name="Zhang W."/>
            <person name="Yang X."/>
            <person name="Jeffery I.B."/>
            <person name="Cooney J.C."/>
            <person name="Kagawa T.F."/>
            <person name="Liu W."/>
            <person name="Song Y."/>
            <person name="Salvetti E."/>
            <person name="Wrobel A."/>
            <person name="Rasinkangas P."/>
            <person name="Parkhill J."/>
            <person name="Rea M.C."/>
            <person name="O'Sullivan O."/>
            <person name="Ritari J."/>
            <person name="Douillard F.P."/>
            <person name="Paul Ross R."/>
            <person name="Yang R."/>
            <person name="Briner A.E."/>
            <person name="Felis G.E."/>
            <person name="de Vos W.M."/>
            <person name="Barrangou R."/>
            <person name="Klaenhammer T.R."/>
            <person name="Caufield P.W."/>
            <person name="Cui Y."/>
            <person name="Zhang H."/>
            <person name="O'Toole P.W."/>
        </authorList>
    </citation>
    <scope>NUCLEOTIDE SEQUENCE [LARGE SCALE GENOMIC DNA]</scope>
    <source>
        <strain evidence="1 2">DSM 16991</strain>
    </source>
</reference>